<dbReference type="Pfam" id="PF01619">
    <property type="entry name" value="Pro_dh"/>
    <property type="match status" value="1"/>
</dbReference>
<evidence type="ECO:0000256" key="4">
    <source>
        <dbReference type="ARBA" id="ARBA00048142"/>
    </source>
</evidence>
<dbReference type="InterPro" id="IPR016160">
    <property type="entry name" value="Ald_DH_CS_CYS"/>
</dbReference>
<keyword evidence="12" id="KW-1185">Reference proteome</keyword>
<dbReference type="Proteomes" id="UP000234881">
    <property type="component" value="Unassembled WGS sequence"/>
</dbReference>
<evidence type="ECO:0000259" key="9">
    <source>
        <dbReference type="Pfam" id="PF14850"/>
    </source>
</evidence>
<dbReference type="Pfam" id="PF14850">
    <property type="entry name" value="Pro_dh-DNA_bdg"/>
    <property type="match status" value="1"/>
</dbReference>
<comment type="similarity">
    <text evidence="5">In the N-terminal section; belongs to the proline dehydrogenase family.</text>
</comment>
<evidence type="ECO:0000256" key="5">
    <source>
        <dbReference type="PIRNR" id="PIRNR000197"/>
    </source>
</evidence>
<dbReference type="NCBIfam" id="NF008869">
    <property type="entry name" value="PRK11904.1"/>
    <property type="match status" value="1"/>
</dbReference>
<comment type="catalytic activity">
    <reaction evidence="5">
        <text>L-proline + a quinone = (S)-1-pyrroline-5-carboxylate + a quinol + H(+)</text>
        <dbReference type="Rhea" id="RHEA:23784"/>
        <dbReference type="ChEBI" id="CHEBI:15378"/>
        <dbReference type="ChEBI" id="CHEBI:17388"/>
        <dbReference type="ChEBI" id="CHEBI:24646"/>
        <dbReference type="ChEBI" id="CHEBI:60039"/>
        <dbReference type="ChEBI" id="CHEBI:132124"/>
        <dbReference type="EC" id="1.5.5.2"/>
    </reaction>
</comment>
<evidence type="ECO:0000256" key="2">
    <source>
        <dbReference type="ARBA" id="ARBA00023002"/>
    </source>
</evidence>
<dbReference type="Gene3D" id="3.40.309.10">
    <property type="entry name" value="Aldehyde Dehydrogenase, Chain A, domain 2"/>
    <property type="match status" value="1"/>
</dbReference>
<dbReference type="PIRSF" id="PIRSF000197">
    <property type="entry name" value="Bifunct_PutA"/>
    <property type="match status" value="1"/>
</dbReference>
<keyword evidence="5" id="KW-0642">Proline metabolism</keyword>
<dbReference type="GO" id="GO:0004657">
    <property type="term" value="F:proline dehydrogenase activity"/>
    <property type="evidence" value="ECO:0007669"/>
    <property type="project" value="UniProtKB-UniRule"/>
</dbReference>
<dbReference type="AlphaFoldDB" id="A0A2N5XP08"/>
<keyword evidence="5" id="KW-0274">FAD</keyword>
<feature type="domain" description="Proline dehydrogenase" evidence="8">
    <location>
        <begin position="190"/>
        <end position="486"/>
    </location>
</feature>
<dbReference type="FunFam" id="3.40.309.10:FF:000005">
    <property type="entry name" value="1-pyrroline-5-carboxylate dehydrogenase 1"/>
    <property type="match status" value="1"/>
</dbReference>
<protein>
    <recommendedName>
        <fullName evidence="5">Bifunctional protein PutA</fullName>
    </recommendedName>
    <domain>
        <recommendedName>
            <fullName evidence="5">Proline dehydrogenase</fullName>
            <ecNumber evidence="5">1.5.5.2</ecNumber>
        </recommendedName>
        <alternativeName>
            <fullName evidence="5">Proline oxidase</fullName>
        </alternativeName>
    </domain>
    <domain>
        <recommendedName>
            <fullName evidence="5">Delta-1-pyrroline-5-carboxylate dehydrogenase</fullName>
            <shortName evidence="5">P5C dehydrogenase</shortName>
            <ecNumber evidence="5">1.2.1.88</ecNumber>
        </recommendedName>
        <alternativeName>
            <fullName evidence="5">L-glutamate gamma-semialdehyde dehydrogenase</fullName>
        </alternativeName>
    </domain>
</protein>
<keyword evidence="3 5" id="KW-0520">NAD</keyword>
<comment type="function">
    <text evidence="5">Oxidizes proline to glutamate for use as a carbon and nitrogen source.</text>
</comment>
<reference evidence="11 12" key="1">
    <citation type="submission" date="2018-01" db="EMBL/GenBank/DDBJ databases">
        <title>The draft genome sequence of Cohaesibacter sp. H1304.</title>
        <authorList>
            <person name="Wang N.-N."/>
            <person name="Du Z.-J."/>
        </authorList>
    </citation>
    <scope>NUCLEOTIDE SEQUENCE [LARGE SCALE GENOMIC DNA]</scope>
    <source>
        <strain evidence="11 12">H1304</strain>
    </source>
</reference>
<feature type="domain" description="Aldehyde dehydrogenase" evidence="7">
    <location>
        <begin position="569"/>
        <end position="1012"/>
    </location>
</feature>
<organism evidence="11 12">
    <name type="scientific">Cohaesibacter celericrescens</name>
    <dbReference type="NCBI Taxonomy" id="2067669"/>
    <lineage>
        <taxon>Bacteria</taxon>
        <taxon>Pseudomonadati</taxon>
        <taxon>Pseudomonadota</taxon>
        <taxon>Alphaproteobacteria</taxon>
        <taxon>Hyphomicrobiales</taxon>
        <taxon>Cohaesibacteraceae</taxon>
    </lineage>
</organism>
<comment type="similarity">
    <text evidence="5">In the C-terminal section; belongs to the aldehyde dehydrogenase family.</text>
</comment>
<keyword evidence="5" id="KW-0805">Transcription regulation</keyword>
<comment type="caution">
    <text evidence="11">The sequence shown here is derived from an EMBL/GenBank/DDBJ whole genome shotgun (WGS) entry which is preliminary data.</text>
</comment>
<dbReference type="InterPro" id="IPR029041">
    <property type="entry name" value="FAD-linked_oxidoreductase-like"/>
</dbReference>
<dbReference type="Gene3D" id="3.40.605.10">
    <property type="entry name" value="Aldehyde Dehydrogenase, Chain A, domain 1"/>
    <property type="match status" value="1"/>
</dbReference>
<accession>A0A2N5XP08</accession>
<dbReference type="SUPFAM" id="SSF51730">
    <property type="entry name" value="FAD-linked oxidoreductase"/>
    <property type="match status" value="1"/>
</dbReference>
<dbReference type="SUPFAM" id="SSF53720">
    <property type="entry name" value="ALDH-like"/>
    <property type="match status" value="2"/>
</dbReference>
<evidence type="ECO:0000256" key="6">
    <source>
        <dbReference type="PIRSR" id="PIRSR000197-1"/>
    </source>
</evidence>
<evidence type="ECO:0000259" key="7">
    <source>
        <dbReference type="Pfam" id="PF00171"/>
    </source>
</evidence>
<feature type="domain" description="Proline dehydrogenase PutA" evidence="9">
    <location>
        <begin position="68"/>
        <end position="180"/>
    </location>
</feature>
<dbReference type="PROSITE" id="PS00070">
    <property type="entry name" value="ALDEHYDE_DEHYDR_CYS"/>
    <property type="match status" value="1"/>
</dbReference>
<dbReference type="GO" id="GO:0003700">
    <property type="term" value="F:DNA-binding transcription factor activity"/>
    <property type="evidence" value="ECO:0007669"/>
    <property type="project" value="InterPro"/>
</dbReference>
<dbReference type="InterPro" id="IPR002872">
    <property type="entry name" value="Proline_DH_dom"/>
</dbReference>
<evidence type="ECO:0000259" key="8">
    <source>
        <dbReference type="Pfam" id="PF01619"/>
    </source>
</evidence>
<dbReference type="OrthoDB" id="9812625at2"/>
<dbReference type="Pfam" id="PF18327">
    <property type="entry name" value="PRODH"/>
    <property type="match status" value="1"/>
</dbReference>
<evidence type="ECO:0000256" key="1">
    <source>
        <dbReference type="ARBA" id="ARBA00004786"/>
    </source>
</evidence>
<feature type="domain" description="Proline utilization A proline dehydrogenase N-terminal" evidence="10">
    <location>
        <begin position="14"/>
        <end position="61"/>
    </location>
</feature>
<dbReference type="InterPro" id="IPR041349">
    <property type="entry name" value="PRODH"/>
</dbReference>
<evidence type="ECO:0000313" key="12">
    <source>
        <dbReference type="Proteomes" id="UP000234881"/>
    </source>
</evidence>
<dbReference type="Gene3D" id="3.20.20.220">
    <property type="match status" value="1"/>
</dbReference>
<name>A0A2N5XP08_9HYPH</name>
<gene>
    <name evidence="11" type="ORF">C0081_15020</name>
</gene>
<dbReference type="GO" id="GO:0010133">
    <property type="term" value="P:L-proline catabolic process to L-glutamate"/>
    <property type="evidence" value="ECO:0007669"/>
    <property type="project" value="UniProtKB-UniRule"/>
</dbReference>
<dbReference type="InterPro" id="IPR025703">
    <property type="entry name" value="Bifunct_PutA"/>
</dbReference>
<dbReference type="InterPro" id="IPR016161">
    <property type="entry name" value="Ald_DH/histidinol_DH"/>
</dbReference>
<dbReference type="InterPro" id="IPR024082">
    <property type="entry name" value="PRODH_PutA_dom_II"/>
</dbReference>
<keyword evidence="2 5" id="KW-0560">Oxidoreductase</keyword>
<dbReference type="InterPro" id="IPR015590">
    <property type="entry name" value="Aldehyde_DH_dom"/>
</dbReference>
<dbReference type="EC" id="1.2.1.88" evidence="5"/>
<comment type="cofactor">
    <cofactor evidence="5">
        <name>FAD</name>
        <dbReference type="ChEBI" id="CHEBI:57692"/>
    </cofactor>
</comment>
<dbReference type="CDD" id="cd07125">
    <property type="entry name" value="ALDH_PutA-P5CDH"/>
    <property type="match status" value="1"/>
</dbReference>
<evidence type="ECO:0000256" key="3">
    <source>
        <dbReference type="ARBA" id="ARBA00023027"/>
    </source>
</evidence>
<dbReference type="GO" id="GO:0009898">
    <property type="term" value="C:cytoplasmic side of plasma membrane"/>
    <property type="evidence" value="ECO:0007669"/>
    <property type="project" value="TreeGrafter"/>
</dbReference>
<dbReference type="InterPro" id="IPR016162">
    <property type="entry name" value="Ald_DH_N"/>
</dbReference>
<keyword evidence="5" id="KW-0678">Repressor</keyword>
<sequence>MLDSDTLDLDTRLTDLRHIIRDHYLADEATNVRRLMEDAHMDESLGKSASQRAADLIRAIRSSTTPTMMENFLAQYGLSTREGVALMCLAEALLRVPDDETIDALISDKIAPSEWGVHLGQSSSPMINASTWALMLTGKILKDQEQQGLVSTLHSMVKRMGEPVVRTAVAQAMKELGRQFVLGTTIEKATNRAKGMQDKGYTYSYDMLGESARTEDDAKKYHLSYSDAITELAPHCKSKSIHKNPGISVKLSALHPRYEIAKKERVLTELTSRTFALALLAKSANMGFNIDAEEMDRLDISLDVIEQVLSNPALAGWDGFGVVVQTFGHRASFVIDWLYMLAQKLDRKITVRLVKGAYWDTEIKRAQVMGLSGFPVFTRKVNSDVSYLSNARRLLDMTDRIYPQFASHNAHSVAAILEIAQMMGVDKDRFEFQRLHGMGESLFETVMKGEKINCRIYAPVGAHSDLLAYLVRRLLENGANSSFVNQIVDETIAPEEIAKDPFAQVRALGEAIANPYLTKPADIFGKGRVNAKGWDHTDPVVIEALDAARGRFKSHVWSAHPLISGHQSASETKSMFNSADSSDHIGNVVEANAEDVEAALANSKAGVEQWSQIAVSERARVLRKVADLYEANAEEFFALATREAGKIMLDGIGEVREAVDFARFYANEAERLAGEAEKNPRGTITCISPWNFPLAIFTGQILAALAAGNAVIAKPAGQTPLIAFRAVEMMHQAGVPIAALQLLPGDGPTVGAPLTSDPRIAGVCFTGSTPTAQLINKAMAANLAPDAPLIAETGGLNAMVVDSTALPEQAVRDIVASSFQSAGQRCSALRMLYVQEDIYDKVIEMLCGAMDELALGDPWKWSTDIGPVIDQLAKTKIDGHCEKMKARGKLLKQMPVPQKGLFCAPSIVELSGIEELEEEIFGPVLHVASFSASKINDVIKSINDKGFGLTFGLHTRMDNRVQEIVDQIEVGNTYVNRNQIGAIVGSQPFGGEGLSGTGPKAGGPHYVERFYQAPRYESQVAPAGVASADVLQRAIHTVIADKNTHAAWQANQDRFEALKNCTDMPSDFMAYMQCDLAPQDLPGPTGESNRLTFVPRGIVLVTGPDVHALFMQSVAALVAGNAVVMVGEKAEAFAATLTAAGAPVVGVDGHIELEMIASLEGIDAIASNAGLDELIAIRTALAKRDGPLVPLIVEADPCRYILERHLCIDTTAAGGNASLLSAAEGIKSVA</sequence>
<comment type="pathway">
    <text evidence="5">Amino-acid degradation; L-proline degradation into L-glutamate; L-glutamate from L-proline: step 1/2.</text>
</comment>
<dbReference type="Gene3D" id="1.20.5.460">
    <property type="entry name" value="Single helix bin"/>
    <property type="match status" value="1"/>
</dbReference>
<dbReference type="RefSeq" id="WP_101534648.1">
    <property type="nucleotide sequence ID" value="NZ_PKUQ01000031.1"/>
</dbReference>
<dbReference type="Pfam" id="PF00171">
    <property type="entry name" value="Aldedh"/>
    <property type="match status" value="1"/>
</dbReference>
<dbReference type="InterPro" id="IPR050485">
    <property type="entry name" value="Proline_metab_enzyme"/>
</dbReference>
<dbReference type="InterPro" id="IPR005933">
    <property type="entry name" value="PutA_C"/>
</dbReference>
<dbReference type="UniPathway" id="UPA00261">
    <property type="reaction ID" value="UER00373"/>
</dbReference>
<dbReference type="EC" id="1.5.5.2" evidence="5"/>
<dbReference type="InterPro" id="IPR024089">
    <property type="entry name" value="PRODH_PutA_dom_I/II"/>
</dbReference>
<dbReference type="GO" id="GO:0003677">
    <property type="term" value="F:DNA binding"/>
    <property type="evidence" value="ECO:0007669"/>
    <property type="project" value="UniProtKB-KW"/>
</dbReference>
<evidence type="ECO:0000313" key="11">
    <source>
        <dbReference type="EMBL" id="PLW76215.1"/>
    </source>
</evidence>
<keyword evidence="5" id="KW-0238">DNA-binding</keyword>
<dbReference type="NCBIfam" id="TIGR01238">
    <property type="entry name" value="D1pyr5carbox3"/>
    <property type="match status" value="1"/>
</dbReference>
<proteinExistence type="inferred from homology"/>
<feature type="active site" evidence="6">
    <location>
        <position position="826"/>
    </location>
</feature>
<keyword evidence="5" id="KW-0285">Flavoprotein</keyword>
<dbReference type="EMBL" id="PKUQ01000031">
    <property type="protein sequence ID" value="PLW76215.1"/>
    <property type="molecule type" value="Genomic_DNA"/>
</dbReference>
<dbReference type="InterPro" id="IPR016163">
    <property type="entry name" value="Ald_DH_C"/>
</dbReference>
<dbReference type="SUPFAM" id="SSF81935">
    <property type="entry name" value="N-terminal domain of bifunctional PutA protein"/>
    <property type="match status" value="1"/>
</dbReference>
<dbReference type="PANTHER" id="PTHR42862">
    <property type="entry name" value="DELTA-1-PYRROLINE-5-CARBOXYLATE DEHYDROGENASE 1, ISOFORM A-RELATED"/>
    <property type="match status" value="1"/>
</dbReference>
<comment type="pathway">
    <text evidence="1 5">Amino-acid degradation; L-proline degradation into L-glutamate; L-glutamate from L-proline: step 2/2.</text>
</comment>
<feature type="active site" evidence="6">
    <location>
        <position position="792"/>
    </location>
</feature>
<evidence type="ECO:0000259" key="10">
    <source>
        <dbReference type="Pfam" id="PF18327"/>
    </source>
</evidence>
<keyword evidence="5" id="KW-0804">Transcription</keyword>
<dbReference type="GO" id="GO:0003842">
    <property type="term" value="F:L-glutamate gamma-semialdehyde dehydrogenase activity"/>
    <property type="evidence" value="ECO:0007669"/>
    <property type="project" value="UniProtKB-UniRule"/>
</dbReference>
<dbReference type="PANTHER" id="PTHR42862:SF1">
    <property type="entry name" value="DELTA-1-PYRROLINE-5-CARBOXYLATE DEHYDROGENASE 2, ISOFORM A-RELATED"/>
    <property type="match status" value="1"/>
</dbReference>
<comment type="catalytic activity">
    <reaction evidence="4 5">
        <text>L-glutamate 5-semialdehyde + NAD(+) + H2O = L-glutamate + NADH + 2 H(+)</text>
        <dbReference type="Rhea" id="RHEA:30235"/>
        <dbReference type="ChEBI" id="CHEBI:15377"/>
        <dbReference type="ChEBI" id="CHEBI:15378"/>
        <dbReference type="ChEBI" id="CHEBI:29985"/>
        <dbReference type="ChEBI" id="CHEBI:57540"/>
        <dbReference type="ChEBI" id="CHEBI:57945"/>
        <dbReference type="ChEBI" id="CHEBI:58066"/>
        <dbReference type="EC" id="1.2.1.88"/>
    </reaction>
</comment>